<keyword evidence="2" id="KW-1185">Reference proteome</keyword>
<reference evidence="1 2" key="1">
    <citation type="submission" date="2020-08" db="EMBL/GenBank/DDBJ databases">
        <title>Genomic Encyclopedia of Type Strains, Phase IV (KMG-IV): sequencing the most valuable type-strain genomes for metagenomic binning, comparative biology and taxonomic classification.</title>
        <authorList>
            <person name="Goeker M."/>
        </authorList>
    </citation>
    <scope>NUCLEOTIDE SEQUENCE [LARGE SCALE GENOMIC DNA]</scope>
    <source>
        <strain evidence="1 2">DSM 19371</strain>
    </source>
</reference>
<evidence type="ECO:0000313" key="2">
    <source>
        <dbReference type="Proteomes" id="UP000590524"/>
    </source>
</evidence>
<evidence type="ECO:0000313" key="1">
    <source>
        <dbReference type="EMBL" id="MBB4151999.1"/>
    </source>
</evidence>
<protein>
    <submittedName>
        <fullName evidence="1">Uncharacterized protein</fullName>
    </submittedName>
</protein>
<name>A0A7W6LWY9_9SPHN</name>
<accession>A0A7W6LWY9</accession>
<dbReference type="AlphaFoldDB" id="A0A7W6LWY9"/>
<feature type="non-terminal residue" evidence="1">
    <location>
        <position position="1"/>
    </location>
</feature>
<sequence length="26" mass="2808">ALRKLEISALALPPCDDTALNQTIQL</sequence>
<proteinExistence type="predicted"/>
<dbReference type="Proteomes" id="UP000590524">
    <property type="component" value="Unassembled WGS sequence"/>
</dbReference>
<gene>
    <name evidence="1" type="ORF">GGQ90_005814</name>
</gene>
<dbReference type="EMBL" id="JACIEU010000064">
    <property type="protein sequence ID" value="MBB4151999.1"/>
    <property type="molecule type" value="Genomic_DNA"/>
</dbReference>
<organism evidence="1 2">
    <name type="scientific">Sphingobium scionense</name>
    <dbReference type="NCBI Taxonomy" id="1404341"/>
    <lineage>
        <taxon>Bacteria</taxon>
        <taxon>Pseudomonadati</taxon>
        <taxon>Pseudomonadota</taxon>
        <taxon>Alphaproteobacteria</taxon>
        <taxon>Sphingomonadales</taxon>
        <taxon>Sphingomonadaceae</taxon>
        <taxon>Sphingobium</taxon>
    </lineage>
</organism>
<comment type="caution">
    <text evidence="1">The sequence shown here is derived from an EMBL/GenBank/DDBJ whole genome shotgun (WGS) entry which is preliminary data.</text>
</comment>